<dbReference type="RefSeq" id="WP_243491194.1">
    <property type="nucleotide sequence ID" value="NZ_CP063361.1"/>
</dbReference>
<dbReference type="EMBL" id="CP063361">
    <property type="protein sequence ID" value="UOD29933.1"/>
    <property type="molecule type" value="Genomic_DNA"/>
</dbReference>
<evidence type="ECO:0000256" key="1">
    <source>
        <dbReference type="SAM" id="MobiDB-lite"/>
    </source>
</evidence>
<protein>
    <submittedName>
        <fullName evidence="2">Uncharacterized protein</fullName>
    </submittedName>
</protein>
<feature type="region of interest" description="Disordered" evidence="1">
    <location>
        <begin position="1"/>
        <end position="27"/>
    </location>
</feature>
<sequence>MATPKKIDEDPGLSGADEPRPLSPMEMKRRRLAAALKVAEGLWKDREDMPKDGVEYQEQLRSEWP</sequence>
<gene>
    <name evidence="2" type="ORF">INH39_32015</name>
</gene>
<reference evidence="2 3" key="1">
    <citation type="submission" date="2020-10" db="EMBL/GenBank/DDBJ databases">
        <title>Genome analysis of Massilia species.</title>
        <authorList>
            <person name="Jung D.-H."/>
        </authorList>
    </citation>
    <scope>NUCLEOTIDE SEQUENCE [LARGE SCALE GENOMIC DNA]</scope>
    <source>
        <strain evidence="3">sipir</strain>
    </source>
</reference>
<evidence type="ECO:0000313" key="2">
    <source>
        <dbReference type="EMBL" id="UOD29933.1"/>
    </source>
</evidence>
<keyword evidence="3" id="KW-1185">Reference proteome</keyword>
<feature type="region of interest" description="Disordered" evidence="1">
    <location>
        <begin position="44"/>
        <end position="65"/>
    </location>
</feature>
<dbReference type="Proteomes" id="UP000831532">
    <property type="component" value="Chromosome"/>
</dbReference>
<proteinExistence type="predicted"/>
<accession>A0ABY4ABH0</accession>
<organism evidence="2 3">
    <name type="scientific">Massilia violaceinigra</name>
    <dbReference type="NCBI Taxonomy" id="2045208"/>
    <lineage>
        <taxon>Bacteria</taxon>
        <taxon>Pseudomonadati</taxon>
        <taxon>Pseudomonadota</taxon>
        <taxon>Betaproteobacteria</taxon>
        <taxon>Burkholderiales</taxon>
        <taxon>Oxalobacteraceae</taxon>
        <taxon>Telluria group</taxon>
        <taxon>Massilia</taxon>
    </lineage>
</organism>
<evidence type="ECO:0000313" key="3">
    <source>
        <dbReference type="Proteomes" id="UP000831532"/>
    </source>
</evidence>
<name>A0ABY4ABH0_9BURK</name>